<feature type="transmembrane region" description="Helical" evidence="1">
    <location>
        <begin position="20"/>
        <end position="36"/>
    </location>
</feature>
<comment type="caution">
    <text evidence="2">The sequence shown here is derived from an EMBL/GenBank/DDBJ whole genome shotgun (WGS) entry which is preliminary data.</text>
</comment>
<sequence length="101" mass="10545">MVTAGLVLVVPTFDLLDKGTIGLHWGLAFALLTVANRRNGSSMNATQVAFWQNVGVAALVAPFAFTHLGSTRLAGSDWVNLAVAVPVRQEPGRVGSAQGIC</sequence>
<protein>
    <recommendedName>
        <fullName evidence="4">EamA domain-containing protein</fullName>
    </recommendedName>
</protein>
<evidence type="ECO:0008006" key="4">
    <source>
        <dbReference type="Google" id="ProtNLM"/>
    </source>
</evidence>
<dbReference type="RefSeq" id="WP_028699614.1">
    <property type="nucleotide sequence ID" value="NZ_CP022562.1"/>
</dbReference>
<organism evidence="2 3">
    <name type="scientific">Pseudomonas monteilii</name>
    <dbReference type="NCBI Taxonomy" id="76759"/>
    <lineage>
        <taxon>Bacteria</taxon>
        <taxon>Pseudomonadati</taxon>
        <taxon>Pseudomonadota</taxon>
        <taxon>Gammaproteobacteria</taxon>
        <taxon>Pseudomonadales</taxon>
        <taxon>Pseudomonadaceae</taxon>
        <taxon>Pseudomonas</taxon>
    </lineage>
</organism>
<evidence type="ECO:0000313" key="2">
    <source>
        <dbReference type="EMBL" id="OAH50600.1"/>
    </source>
</evidence>
<dbReference type="GeneID" id="49868337"/>
<evidence type="ECO:0000313" key="3">
    <source>
        <dbReference type="Proteomes" id="UP000077242"/>
    </source>
</evidence>
<name>A0AAP7KFV6_9PSED</name>
<proteinExistence type="predicted"/>
<dbReference type="AlphaFoldDB" id="A0AAP7KFV6"/>
<keyword evidence="1" id="KW-1133">Transmembrane helix</keyword>
<dbReference type="EMBL" id="LSTU01000031">
    <property type="protein sequence ID" value="OAH50600.1"/>
    <property type="molecule type" value="Genomic_DNA"/>
</dbReference>
<dbReference type="Proteomes" id="UP000077242">
    <property type="component" value="Unassembled WGS sequence"/>
</dbReference>
<evidence type="ECO:0000256" key="1">
    <source>
        <dbReference type="SAM" id="Phobius"/>
    </source>
</evidence>
<keyword evidence="1" id="KW-0812">Transmembrane</keyword>
<gene>
    <name evidence="2" type="ORF">AYJ70_22145</name>
</gene>
<accession>A0AAP7KFV6</accession>
<reference evidence="3" key="1">
    <citation type="submission" date="2016-02" db="EMBL/GenBank/DDBJ databases">
        <title>Dietzia cinnamea strain CD11_5 genome sequencing and assembly.</title>
        <authorList>
            <person name="Kaur G."/>
            <person name="Nair G.R."/>
            <person name="Mayilraj S."/>
        </authorList>
    </citation>
    <scope>NUCLEOTIDE SEQUENCE [LARGE SCALE GENOMIC DNA]</scope>
    <source>
        <strain evidence="3">CD10_2</strain>
    </source>
</reference>
<feature type="transmembrane region" description="Helical" evidence="1">
    <location>
        <begin position="48"/>
        <end position="68"/>
    </location>
</feature>
<keyword evidence="1" id="KW-0472">Membrane</keyword>